<dbReference type="Pfam" id="PF01206">
    <property type="entry name" value="TusA"/>
    <property type="match status" value="1"/>
</dbReference>
<evidence type="ECO:0000313" key="2">
    <source>
        <dbReference type="EMBL" id="OOS19591.1"/>
    </source>
</evidence>
<dbReference type="Gene3D" id="3.30.110.40">
    <property type="entry name" value="TusA-like domain"/>
    <property type="match status" value="1"/>
</dbReference>
<organism evidence="2 3">
    <name type="scientific">Lwoffella lincolnii</name>
    <dbReference type="NCBI Taxonomy" id="90241"/>
    <lineage>
        <taxon>Bacteria</taxon>
        <taxon>Pseudomonadati</taxon>
        <taxon>Pseudomonadota</taxon>
        <taxon>Gammaproteobacteria</taxon>
        <taxon>Moraxellales</taxon>
        <taxon>Moraxellaceae</taxon>
        <taxon>Lwoffella</taxon>
    </lineage>
</organism>
<dbReference type="PROSITE" id="PS01148">
    <property type="entry name" value="UPF0033"/>
    <property type="match status" value="1"/>
</dbReference>
<dbReference type="Proteomes" id="UP000191094">
    <property type="component" value="Unassembled WGS sequence"/>
</dbReference>
<dbReference type="InterPro" id="IPR036868">
    <property type="entry name" value="TusA-like_sf"/>
</dbReference>
<protein>
    <recommendedName>
        <fullName evidence="1">UPF0033 domain-containing protein</fullName>
    </recommendedName>
</protein>
<dbReference type="InterPro" id="IPR001455">
    <property type="entry name" value="TusA-like"/>
</dbReference>
<accession>A0A1T0CBT4</accession>
<reference evidence="2 3" key="1">
    <citation type="submission" date="2017-02" db="EMBL/GenBank/DDBJ databases">
        <title>Draft genome sequence of Moraxella lincolnii CCUG 9405T type strain.</title>
        <authorList>
            <person name="Salva-Serra F."/>
            <person name="Engstrom-Jakobsson H."/>
            <person name="Thorell K."/>
            <person name="Jaen-Luchoro D."/>
            <person name="Gonzales-Siles L."/>
            <person name="Karlsson R."/>
            <person name="Yazdan S."/>
            <person name="Boulund F."/>
            <person name="Johnning A."/>
            <person name="Engstrand L."/>
            <person name="Kristiansson E."/>
            <person name="Moore E."/>
        </authorList>
    </citation>
    <scope>NUCLEOTIDE SEQUENCE [LARGE SCALE GENOMIC DNA]</scope>
    <source>
        <strain evidence="2 3">CCUG 9405</strain>
    </source>
</reference>
<name>A0A1T0CBT4_9GAMM</name>
<dbReference type="SUPFAM" id="SSF64307">
    <property type="entry name" value="SirA-like"/>
    <property type="match status" value="1"/>
</dbReference>
<gene>
    <name evidence="2" type="ORF">B0682_08625</name>
</gene>
<feature type="domain" description="UPF0033" evidence="1">
    <location>
        <begin position="74"/>
        <end position="98"/>
    </location>
</feature>
<comment type="caution">
    <text evidence="2">The sequence shown here is derived from an EMBL/GenBank/DDBJ whole genome shotgun (WGS) entry which is preliminary data.</text>
</comment>
<evidence type="ECO:0000313" key="3">
    <source>
        <dbReference type="Proteomes" id="UP000191094"/>
    </source>
</evidence>
<keyword evidence="3" id="KW-1185">Reference proteome</keyword>
<sequence>MACQHQMTLLSCFIYVTAHKLSTLMPNTLTKNTLTITLSEQSQHLPQLATDLLAKKQLIINGQATDAITIYQVIDAQGLACPMPLLKAKMALKHTPQGQAVYLLASDKNSIHDIAAFAKHANRQLWQAHGNGMDNDNIDSDIDIGNNTDTSQYHFILW</sequence>
<dbReference type="STRING" id="90241.B0682_08625"/>
<dbReference type="AlphaFoldDB" id="A0A1T0CBT4"/>
<proteinExistence type="predicted"/>
<evidence type="ECO:0000259" key="1">
    <source>
        <dbReference type="PROSITE" id="PS01148"/>
    </source>
</evidence>
<dbReference type="EMBL" id="MUYT01000015">
    <property type="protein sequence ID" value="OOS19591.1"/>
    <property type="molecule type" value="Genomic_DNA"/>
</dbReference>
<dbReference type="CDD" id="cd00291">
    <property type="entry name" value="SirA_YedF_YeeD"/>
    <property type="match status" value="1"/>
</dbReference>